<dbReference type="InterPro" id="IPR016071">
    <property type="entry name" value="Staphylococal_nuclease_OB-fold"/>
</dbReference>
<protein>
    <submittedName>
        <fullName evidence="6">Nuclease, putative</fullName>
    </submittedName>
</protein>
<dbReference type="GO" id="GO:0016787">
    <property type="term" value="F:hydrolase activity"/>
    <property type="evidence" value="ECO:0007669"/>
    <property type="project" value="UniProtKB-KW"/>
</dbReference>
<dbReference type="EMBL" id="CP000148">
    <property type="protein sequence ID" value="ABB32602.1"/>
    <property type="molecule type" value="Genomic_DNA"/>
</dbReference>
<dbReference type="HOGENOM" id="CLU_046484_7_2_7"/>
<evidence type="ECO:0000256" key="2">
    <source>
        <dbReference type="ARBA" id="ARBA00022759"/>
    </source>
</evidence>
<proteinExistence type="predicted"/>
<evidence type="ECO:0000259" key="5">
    <source>
        <dbReference type="PROSITE" id="PS50830"/>
    </source>
</evidence>
<keyword evidence="7" id="KW-1185">Reference proteome</keyword>
<dbReference type="KEGG" id="gme:Gmet_2377"/>
<dbReference type="STRING" id="269799.Gmet_2377"/>
<dbReference type="InterPro" id="IPR035437">
    <property type="entry name" value="SNase_OB-fold_sf"/>
</dbReference>
<dbReference type="RefSeq" id="WP_004514764.1">
    <property type="nucleotide sequence ID" value="NC_007517.1"/>
</dbReference>
<sequence>MVKRGASIVAVLLTGLCYTPTNAHVVSAAGRDFAYTSTSGGRVTRVWDGDTVVITPPWGRSFTCRLYGIDAPETPGKGVPGQPHGAAAAAKLRKLVLGRDVAVKLTGERSYKRQIGIIMLDGVDVNQEMVRRGYAWAYVRYLRRPYVSDYLGAEQKARQARRGLWRDRNPMPPWEFRRMLRKWRR</sequence>
<dbReference type="PROSITE" id="PS01123">
    <property type="entry name" value="TNASE_1"/>
    <property type="match status" value="1"/>
</dbReference>
<dbReference type="AlphaFoldDB" id="Q39T22"/>
<dbReference type="InterPro" id="IPR002071">
    <property type="entry name" value="Thermonucl_AS"/>
</dbReference>
<dbReference type="PROSITE" id="PS50830">
    <property type="entry name" value="TNASE_3"/>
    <property type="match status" value="1"/>
</dbReference>
<feature type="signal peptide" evidence="4">
    <location>
        <begin position="1"/>
        <end position="23"/>
    </location>
</feature>
<dbReference type="Proteomes" id="UP000007073">
    <property type="component" value="Chromosome"/>
</dbReference>
<keyword evidence="2" id="KW-0255">Endonuclease</keyword>
<keyword evidence="1" id="KW-0540">Nuclease</keyword>
<dbReference type="SUPFAM" id="SSF50199">
    <property type="entry name" value="Staphylococcal nuclease"/>
    <property type="match status" value="1"/>
</dbReference>
<evidence type="ECO:0000313" key="7">
    <source>
        <dbReference type="Proteomes" id="UP000007073"/>
    </source>
</evidence>
<feature type="domain" description="TNase-like" evidence="5">
    <location>
        <begin position="37"/>
        <end position="167"/>
    </location>
</feature>
<evidence type="ECO:0000256" key="3">
    <source>
        <dbReference type="ARBA" id="ARBA00022801"/>
    </source>
</evidence>
<dbReference type="PANTHER" id="PTHR12302">
    <property type="entry name" value="EBNA2 BINDING PROTEIN P100"/>
    <property type="match status" value="1"/>
</dbReference>
<name>Q39T22_GEOMG</name>
<dbReference type="SMART" id="SM00318">
    <property type="entry name" value="SNc"/>
    <property type="match status" value="1"/>
</dbReference>
<evidence type="ECO:0000313" key="6">
    <source>
        <dbReference type="EMBL" id="ABB32602.1"/>
    </source>
</evidence>
<dbReference type="Pfam" id="PF00565">
    <property type="entry name" value="SNase"/>
    <property type="match status" value="1"/>
</dbReference>
<keyword evidence="4" id="KW-0732">Signal</keyword>
<evidence type="ECO:0000256" key="4">
    <source>
        <dbReference type="SAM" id="SignalP"/>
    </source>
</evidence>
<dbReference type="GO" id="GO:0003676">
    <property type="term" value="F:nucleic acid binding"/>
    <property type="evidence" value="ECO:0007669"/>
    <property type="project" value="InterPro"/>
</dbReference>
<dbReference type="GO" id="GO:0004519">
    <property type="term" value="F:endonuclease activity"/>
    <property type="evidence" value="ECO:0007669"/>
    <property type="project" value="UniProtKB-KW"/>
</dbReference>
<reference evidence="6 7" key="1">
    <citation type="submission" date="2005-10" db="EMBL/GenBank/DDBJ databases">
        <title>Complete sequence of Geobacter metallireducens GS-15.</title>
        <authorList>
            <consortium name="US DOE Joint Genome Institute"/>
            <person name="Copeland A."/>
            <person name="Lucas S."/>
            <person name="Lapidus A."/>
            <person name="Barry K."/>
            <person name="Detter J.C."/>
            <person name="Glavina T."/>
            <person name="Hammon N."/>
            <person name="Israni S."/>
            <person name="Pitluck S."/>
            <person name="Di Bartolo G."/>
            <person name="Chain P."/>
            <person name="Schmutz J."/>
            <person name="Larimer F."/>
            <person name="Land M."/>
            <person name="Kyrpides N."/>
            <person name="Ivanova N."/>
            <person name="Richardson P."/>
        </authorList>
    </citation>
    <scope>NUCLEOTIDE SEQUENCE [LARGE SCALE GENOMIC DNA]</scope>
    <source>
        <strain evidence="7">ATCC 53774 / DSM 7210 / GS-15</strain>
    </source>
</reference>
<organism evidence="6 7">
    <name type="scientific">Geobacter metallireducens (strain ATCC 53774 / DSM 7210 / GS-15)</name>
    <dbReference type="NCBI Taxonomy" id="269799"/>
    <lineage>
        <taxon>Bacteria</taxon>
        <taxon>Pseudomonadati</taxon>
        <taxon>Thermodesulfobacteriota</taxon>
        <taxon>Desulfuromonadia</taxon>
        <taxon>Geobacterales</taxon>
        <taxon>Geobacteraceae</taxon>
        <taxon>Geobacter</taxon>
    </lineage>
</organism>
<accession>Q39T22</accession>
<feature type="chain" id="PRO_5004223495" evidence="4">
    <location>
        <begin position="24"/>
        <end position="185"/>
    </location>
</feature>
<dbReference type="Gene3D" id="2.40.50.90">
    <property type="match status" value="1"/>
</dbReference>
<dbReference type="eggNOG" id="COG1525">
    <property type="taxonomic scope" value="Bacteria"/>
</dbReference>
<keyword evidence="3" id="KW-0378">Hydrolase</keyword>
<gene>
    <name evidence="6" type="ordered locus">Gmet_2377</name>
</gene>
<dbReference type="PANTHER" id="PTHR12302:SF3">
    <property type="entry name" value="SERINE_THREONINE-PROTEIN KINASE 31"/>
    <property type="match status" value="1"/>
</dbReference>
<evidence type="ECO:0000256" key="1">
    <source>
        <dbReference type="ARBA" id="ARBA00022722"/>
    </source>
</evidence>
<reference evidence="6 7" key="2">
    <citation type="journal article" date="2009" name="BMC Microbiol.">
        <title>The genome sequence of Geobacter metallireducens: features of metabolism, physiology and regulation common and dissimilar to Geobacter sulfurreducens.</title>
        <authorList>
            <person name="Aklujkar M."/>
            <person name="Krushkal J."/>
            <person name="DiBartolo G."/>
            <person name="Lapidus A."/>
            <person name="Land M.L."/>
            <person name="Lovley D.R."/>
        </authorList>
    </citation>
    <scope>NUCLEOTIDE SEQUENCE [LARGE SCALE GENOMIC DNA]</scope>
    <source>
        <strain evidence="7">ATCC 53774 / DSM 7210 / GS-15</strain>
    </source>
</reference>